<sequence length="87" mass="9452">MLSKNSMALGVLLGAVLPGIAWLVFGFFYKDAFVLNKPAIPYIIAIGLNLVLIRVLHSKGADNTTRGIMLASFACMVLLIVFKVRLT</sequence>
<keyword evidence="3" id="KW-1185">Reference proteome</keyword>
<feature type="transmembrane region" description="Helical" evidence="1">
    <location>
        <begin position="39"/>
        <end position="56"/>
    </location>
</feature>
<comment type="caution">
    <text evidence="2">The sequence shown here is derived from an EMBL/GenBank/DDBJ whole genome shotgun (WGS) entry which is preliminary data.</text>
</comment>
<evidence type="ECO:0008006" key="4">
    <source>
        <dbReference type="Google" id="ProtNLM"/>
    </source>
</evidence>
<reference evidence="3" key="1">
    <citation type="submission" date="2023-07" db="EMBL/GenBank/DDBJ databases">
        <title>Functional and genomic diversity of the sorghum phyllosphere microbiome.</title>
        <authorList>
            <person name="Shade A."/>
        </authorList>
    </citation>
    <scope>NUCLEOTIDE SEQUENCE [LARGE SCALE GENOMIC DNA]</scope>
    <source>
        <strain evidence="3">SORGH_AS_0422</strain>
    </source>
</reference>
<organism evidence="2 3">
    <name type="scientific">Mucilaginibacter terrae</name>
    <dbReference type="NCBI Taxonomy" id="1955052"/>
    <lineage>
        <taxon>Bacteria</taxon>
        <taxon>Pseudomonadati</taxon>
        <taxon>Bacteroidota</taxon>
        <taxon>Sphingobacteriia</taxon>
        <taxon>Sphingobacteriales</taxon>
        <taxon>Sphingobacteriaceae</taxon>
        <taxon>Mucilaginibacter</taxon>
    </lineage>
</organism>
<dbReference type="Proteomes" id="UP001258315">
    <property type="component" value="Unassembled WGS sequence"/>
</dbReference>
<proteinExistence type="predicted"/>
<protein>
    <recommendedName>
        <fullName evidence="4">Stationary phase survival protein SurE</fullName>
    </recommendedName>
</protein>
<keyword evidence="1" id="KW-0472">Membrane</keyword>
<evidence type="ECO:0000313" key="3">
    <source>
        <dbReference type="Proteomes" id="UP001258315"/>
    </source>
</evidence>
<feature type="transmembrane region" description="Helical" evidence="1">
    <location>
        <begin position="7"/>
        <end position="27"/>
    </location>
</feature>
<feature type="transmembrane region" description="Helical" evidence="1">
    <location>
        <begin position="68"/>
        <end position="86"/>
    </location>
</feature>
<evidence type="ECO:0000313" key="2">
    <source>
        <dbReference type="EMBL" id="MDT3402995.1"/>
    </source>
</evidence>
<keyword evidence="1" id="KW-1133">Transmembrane helix</keyword>
<dbReference type="RefSeq" id="WP_311949704.1">
    <property type="nucleotide sequence ID" value="NZ_JAVLVU010000001.1"/>
</dbReference>
<accession>A0ABU3GWH2</accession>
<evidence type="ECO:0000256" key="1">
    <source>
        <dbReference type="SAM" id="Phobius"/>
    </source>
</evidence>
<dbReference type="EMBL" id="JAVLVU010000001">
    <property type="protein sequence ID" value="MDT3402995.1"/>
    <property type="molecule type" value="Genomic_DNA"/>
</dbReference>
<name>A0ABU3GWH2_9SPHI</name>
<keyword evidence="1" id="KW-0812">Transmembrane</keyword>
<gene>
    <name evidence="2" type="ORF">QE417_002067</name>
</gene>